<evidence type="ECO:0000256" key="4">
    <source>
        <dbReference type="PIRSR" id="PIRSR005739-1"/>
    </source>
</evidence>
<dbReference type="OMA" id="FLIWIME"/>
<gene>
    <name evidence="7" type="ORF">KP509_35G048400</name>
</gene>
<dbReference type="EMBL" id="CM035440">
    <property type="protein sequence ID" value="KAH7282809.1"/>
    <property type="molecule type" value="Genomic_DNA"/>
</dbReference>
<dbReference type="OrthoDB" id="1606438at2759"/>
<dbReference type="InterPro" id="IPR029063">
    <property type="entry name" value="SAM-dependent_MTases_sf"/>
</dbReference>
<feature type="domain" description="O-methyltransferase dimerisation" evidence="6">
    <location>
        <begin position="24"/>
        <end position="128"/>
    </location>
</feature>
<evidence type="ECO:0000256" key="1">
    <source>
        <dbReference type="ARBA" id="ARBA00022603"/>
    </source>
</evidence>
<evidence type="ECO:0000256" key="3">
    <source>
        <dbReference type="ARBA" id="ARBA00022691"/>
    </source>
</evidence>
<dbReference type="SUPFAM" id="SSF53335">
    <property type="entry name" value="S-adenosyl-L-methionine-dependent methyltransferases"/>
    <property type="match status" value="1"/>
</dbReference>
<dbReference type="GO" id="GO:0032259">
    <property type="term" value="P:methylation"/>
    <property type="evidence" value="ECO:0007669"/>
    <property type="project" value="UniProtKB-KW"/>
</dbReference>
<dbReference type="InterPro" id="IPR001077">
    <property type="entry name" value="COMT_C"/>
</dbReference>
<organism evidence="7 8">
    <name type="scientific">Ceratopteris richardii</name>
    <name type="common">Triangle waterfern</name>
    <dbReference type="NCBI Taxonomy" id="49495"/>
    <lineage>
        <taxon>Eukaryota</taxon>
        <taxon>Viridiplantae</taxon>
        <taxon>Streptophyta</taxon>
        <taxon>Embryophyta</taxon>
        <taxon>Tracheophyta</taxon>
        <taxon>Polypodiopsida</taxon>
        <taxon>Polypodiidae</taxon>
        <taxon>Polypodiales</taxon>
        <taxon>Pteridineae</taxon>
        <taxon>Pteridaceae</taxon>
        <taxon>Parkerioideae</taxon>
        <taxon>Ceratopteris</taxon>
    </lineage>
</organism>
<dbReference type="Gene3D" id="3.40.50.150">
    <property type="entry name" value="Vaccinia Virus protein VP39"/>
    <property type="match status" value="1"/>
</dbReference>
<dbReference type="Gene3D" id="1.10.10.10">
    <property type="entry name" value="Winged helix-like DNA-binding domain superfamily/Winged helix DNA-binding domain"/>
    <property type="match status" value="1"/>
</dbReference>
<dbReference type="GO" id="GO:0046983">
    <property type="term" value="F:protein dimerization activity"/>
    <property type="evidence" value="ECO:0007669"/>
    <property type="project" value="InterPro"/>
</dbReference>
<keyword evidence="2" id="KW-0808">Transferase</keyword>
<dbReference type="Pfam" id="PF08100">
    <property type="entry name" value="Dimerisation"/>
    <property type="match status" value="1"/>
</dbReference>
<keyword evidence="8" id="KW-1185">Reference proteome</keyword>
<protein>
    <submittedName>
        <fullName evidence="7">Uncharacterized protein</fullName>
    </submittedName>
</protein>
<dbReference type="InterPro" id="IPR036390">
    <property type="entry name" value="WH_DNA-bd_sf"/>
</dbReference>
<dbReference type="Proteomes" id="UP000825935">
    <property type="component" value="Chromosome 35"/>
</dbReference>
<dbReference type="InterPro" id="IPR036388">
    <property type="entry name" value="WH-like_DNA-bd_sf"/>
</dbReference>
<keyword evidence="1" id="KW-0489">Methyltransferase</keyword>
<evidence type="ECO:0000259" key="5">
    <source>
        <dbReference type="Pfam" id="PF00891"/>
    </source>
</evidence>
<keyword evidence="3" id="KW-0949">S-adenosyl-L-methionine</keyword>
<feature type="active site" description="Proton acceptor" evidence="4">
    <location>
        <position position="283"/>
    </location>
</feature>
<proteinExistence type="predicted"/>
<dbReference type="SUPFAM" id="SSF46785">
    <property type="entry name" value="Winged helix' DNA-binding domain"/>
    <property type="match status" value="1"/>
</dbReference>
<feature type="domain" description="O-methyltransferase C-terminal" evidence="5">
    <location>
        <begin position="153"/>
        <end position="359"/>
    </location>
</feature>
<dbReference type="PIRSF" id="PIRSF005739">
    <property type="entry name" value="O-mtase"/>
    <property type="match status" value="1"/>
</dbReference>
<dbReference type="PANTHER" id="PTHR11746">
    <property type="entry name" value="O-METHYLTRANSFERASE"/>
    <property type="match status" value="1"/>
</dbReference>
<dbReference type="GO" id="GO:0008171">
    <property type="term" value="F:O-methyltransferase activity"/>
    <property type="evidence" value="ECO:0007669"/>
    <property type="project" value="InterPro"/>
</dbReference>
<dbReference type="InterPro" id="IPR016461">
    <property type="entry name" value="COMT-like"/>
</dbReference>
<dbReference type="AlphaFoldDB" id="A0A8T2QFY7"/>
<reference evidence="7" key="1">
    <citation type="submission" date="2021-08" db="EMBL/GenBank/DDBJ databases">
        <title>WGS assembly of Ceratopteris richardii.</title>
        <authorList>
            <person name="Marchant D.B."/>
            <person name="Chen G."/>
            <person name="Jenkins J."/>
            <person name="Shu S."/>
            <person name="Leebens-Mack J."/>
            <person name="Grimwood J."/>
            <person name="Schmutz J."/>
            <person name="Soltis P."/>
            <person name="Soltis D."/>
            <person name="Chen Z.-H."/>
        </authorList>
    </citation>
    <scope>NUCLEOTIDE SEQUENCE</scope>
    <source>
        <strain evidence="7">Whitten #5841</strain>
        <tissue evidence="7">Leaf</tissue>
    </source>
</reference>
<dbReference type="PROSITE" id="PS51683">
    <property type="entry name" value="SAM_OMT_II"/>
    <property type="match status" value="1"/>
</dbReference>
<accession>A0A8T2QFY7</accession>
<name>A0A8T2QFY7_CERRI</name>
<evidence type="ECO:0000313" key="7">
    <source>
        <dbReference type="EMBL" id="KAH7282809.1"/>
    </source>
</evidence>
<evidence type="ECO:0000313" key="8">
    <source>
        <dbReference type="Proteomes" id="UP000825935"/>
    </source>
</evidence>
<evidence type="ECO:0000256" key="2">
    <source>
        <dbReference type="ARBA" id="ARBA00022679"/>
    </source>
</evidence>
<dbReference type="InterPro" id="IPR012967">
    <property type="entry name" value="COMT_dimerisation"/>
</dbReference>
<evidence type="ECO:0000259" key="6">
    <source>
        <dbReference type="Pfam" id="PF08100"/>
    </source>
</evidence>
<comment type="caution">
    <text evidence="7">The sequence shown here is derived from an EMBL/GenBank/DDBJ whole genome shotgun (WGS) entry which is preliminary data.</text>
</comment>
<dbReference type="Pfam" id="PF00891">
    <property type="entry name" value="Methyltransf_2"/>
    <property type="match status" value="1"/>
</dbReference>
<sequence length="380" mass="42011">MESKNSVAAKYQPATEEEALTLLKLATLFTVPASLTALIRLGVIDILAAAHDTKAMEMCRARRFLSASQIVSHPKFTPLSPFTTVDSAASALDRLLRLVAAHGLLDSISTSTGCHAYSINRISNHLVQPSETSTASIAPFFTLVHDPVLLRCFDHMEQAVMSTEVSPFYRRYKTDFFSYADKDPRFNNVFNMGMVSHTDFLMSALLRVYHGFDGLTSIVDVGGGIGVCCSKISARYPQLKAINFDLQHVIASAPPYDGVEHISGDMFVAIPKADAVFMKWILHDWDDERCIQILKNCLEAIPEKGKIIVVDIIVEDEVERTSESCVAYQLDVMMLAYTGGGRERTQQELNNIALSSGFRGVRFACKVHGMTVMELFKSPV</sequence>